<sequence>MNSAIGFKGDANFLLPQVQIVHRGLKCSRPKILGWVTTKWACEMERWKMRPKAYAVRRFFFRCTLPGKAYAVRSQKAAY</sequence>
<evidence type="ECO:0000313" key="2">
    <source>
        <dbReference type="Proteomes" id="UP000595140"/>
    </source>
</evidence>
<gene>
    <name evidence="1" type="ORF">CCAM_LOCUS22968</name>
</gene>
<protein>
    <submittedName>
        <fullName evidence="1">Uncharacterized protein</fullName>
    </submittedName>
</protein>
<accession>A0A484LXC2</accession>
<evidence type="ECO:0000313" key="1">
    <source>
        <dbReference type="EMBL" id="VFQ81192.1"/>
    </source>
</evidence>
<organism evidence="1 2">
    <name type="scientific">Cuscuta campestris</name>
    <dbReference type="NCBI Taxonomy" id="132261"/>
    <lineage>
        <taxon>Eukaryota</taxon>
        <taxon>Viridiplantae</taxon>
        <taxon>Streptophyta</taxon>
        <taxon>Embryophyta</taxon>
        <taxon>Tracheophyta</taxon>
        <taxon>Spermatophyta</taxon>
        <taxon>Magnoliopsida</taxon>
        <taxon>eudicotyledons</taxon>
        <taxon>Gunneridae</taxon>
        <taxon>Pentapetalae</taxon>
        <taxon>asterids</taxon>
        <taxon>lamiids</taxon>
        <taxon>Solanales</taxon>
        <taxon>Convolvulaceae</taxon>
        <taxon>Cuscuteae</taxon>
        <taxon>Cuscuta</taxon>
        <taxon>Cuscuta subgen. Grammica</taxon>
        <taxon>Cuscuta sect. Cleistogrammica</taxon>
    </lineage>
</organism>
<dbReference type="AlphaFoldDB" id="A0A484LXC2"/>
<name>A0A484LXC2_9ASTE</name>
<keyword evidence="2" id="KW-1185">Reference proteome</keyword>
<dbReference type="EMBL" id="OOIL02002239">
    <property type="protein sequence ID" value="VFQ81192.1"/>
    <property type="molecule type" value="Genomic_DNA"/>
</dbReference>
<dbReference type="Proteomes" id="UP000595140">
    <property type="component" value="Unassembled WGS sequence"/>
</dbReference>
<reference evidence="1 2" key="1">
    <citation type="submission" date="2018-04" db="EMBL/GenBank/DDBJ databases">
        <authorList>
            <person name="Vogel A."/>
        </authorList>
    </citation>
    <scope>NUCLEOTIDE SEQUENCE [LARGE SCALE GENOMIC DNA]</scope>
</reference>
<proteinExistence type="predicted"/>